<gene>
    <name evidence="7" type="ORF">BDV98DRAFT_561934</name>
</gene>
<feature type="region of interest" description="Disordered" evidence="5">
    <location>
        <begin position="103"/>
        <end position="134"/>
    </location>
</feature>
<dbReference type="InterPro" id="IPR018957">
    <property type="entry name" value="Znf_C3HC4_RING-type"/>
</dbReference>
<evidence type="ECO:0000256" key="3">
    <source>
        <dbReference type="ARBA" id="ARBA00022833"/>
    </source>
</evidence>
<protein>
    <recommendedName>
        <fullName evidence="6">RING-type domain-containing protein</fullName>
    </recommendedName>
</protein>
<dbReference type="EMBL" id="ML178817">
    <property type="protein sequence ID" value="TFL05380.1"/>
    <property type="molecule type" value="Genomic_DNA"/>
</dbReference>
<dbReference type="Proteomes" id="UP000305067">
    <property type="component" value="Unassembled WGS sequence"/>
</dbReference>
<accession>A0A5C3QX73</accession>
<feature type="compositionally biased region" description="Acidic residues" evidence="5">
    <location>
        <begin position="219"/>
        <end position="229"/>
    </location>
</feature>
<reference evidence="7 8" key="1">
    <citation type="journal article" date="2019" name="Nat. Ecol. Evol.">
        <title>Megaphylogeny resolves global patterns of mushroom evolution.</title>
        <authorList>
            <person name="Varga T."/>
            <person name="Krizsan K."/>
            <person name="Foldi C."/>
            <person name="Dima B."/>
            <person name="Sanchez-Garcia M."/>
            <person name="Sanchez-Ramirez S."/>
            <person name="Szollosi G.J."/>
            <person name="Szarkandi J.G."/>
            <person name="Papp V."/>
            <person name="Albert L."/>
            <person name="Andreopoulos W."/>
            <person name="Angelini C."/>
            <person name="Antonin V."/>
            <person name="Barry K.W."/>
            <person name="Bougher N.L."/>
            <person name="Buchanan P."/>
            <person name="Buyck B."/>
            <person name="Bense V."/>
            <person name="Catcheside P."/>
            <person name="Chovatia M."/>
            <person name="Cooper J."/>
            <person name="Damon W."/>
            <person name="Desjardin D."/>
            <person name="Finy P."/>
            <person name="Geml J."/>
            <person name="Haridas S."/>
            <person name="Hughes K."/>
            <person name="Justo A."/>
            <person name="Karasinski D."/>
            <person name="Kautmanova I."/>
            <person name="Kiss B."/>
            <person name="Kocsube S."/>
            <person name="Kotiranta H."/>
            <person name="LaButti K.M."/>
            <person name="Lechner B.E."/>
            <person name="Liimatainen K."/>
            <person name="Lipzen A."/>
            <person name="Lukacs Z."/>
            <person name="Mihaltcheva S."/>
            <person name="Morgado L.N."/>
            <person name="Niskanen T."/>
            <person name="Noordeloos M.E."/>
            <person name="Ohm R.A."/>
            <person name="Ortiz-Santana B."/>
            <person name="Ovrebo C."/>
            <person name="Racz N."/>
            <person name="Riley R."/>
            <person name="Savchenko A."/>
            <person name="Shiryaev A."/>
            <person name="Soop K."/>
            <person name="Spirin V."/>
            <person name="Szebenyi C."/>
            <person name="Tomsovsky M."/>
            <person name="Tulloss R.E."/>
            <person name="Uehling J."/>
            <person name="Grigoriev I.V."/>
            <person name="Vagvolgyi C."/>
            <person name="Papp T."/>
            <person name="Martin F.M."/>
            <person name="Miettinen O."/>
            <person name="Hibbett D.S."/>
            <person name="Nagy L.G."/>
        </authorList>
    </citation>
    <scope>NUCLEOTIDE SEQUENCE [LARGE SCALE GENOMIC DNA]</scope>
    <source>
        <strain evidence="7 8">CBS 309.79</strain>
    </source>
</reference>
<dbReference type="InterPro" id="IPR001841">
    <property type="entry name" value="Znf_RING"/>
</dbReference>
<dbReference type="SUPFAM" id="SSF57850">
    <property type="entry name" value="RING/U-box"/>
    <property type="match status" value="1"/>
</dbReference>
<keyword evidence="1" id="KW-0479">Metal-binding</keyword>
<evidence type="ECO:0000313" key="8">
    <source>
        <dbReference type="Proteomes" id="UP000305067"/>
    </source>
</evidence>
<name>A0A5C3QX73_9AGAR</name>
<evidence type="ECO:0000313" key="7">
    <source>
        <dbReference type="EMBL" id="TFL05380.1"/>
    </source>
</evidence>
<dbReference type="InterPro" id="IPR013083">
    <property type="entry name" value="Znf_RING/FYVE/PHD"/>
</dbReference>
<keyword evidence="3" id="KW-0862">Zinc</keyword>
<organism evidence="7 8">
    <name type="scientific">Pterulicium gracile</name>
    <dbReference type="NCBI Taxonomy" id="1884261"/>
    <lineage>
        <taxon>Eukaryota</taxon>
        <taxon>Fungi</taxon>
        <taxon>Dikarya</taxon>
        <taxon>Basidiomycota</taxon>
        <taxon>Agaricomycotina</taxon>
        <taxon>Agaricomycetes</taxon>
        <taxon>Agaricomycetidae</taxon>
        <taxon>Agaricales</taxon>
        <taxon>Pleurotineae</taxon>
        <taxon>Pterulaceae</taxon>
        <taxon>Pterulicium</taxon>
    </lineage>
</organism>
<feature type="domain" description="RING-type" evidence="6">
    <location>
        <begin position="36"/>
        <end position="96"/>
    </location>
</feature>
<feature type="compositionally biased region" description="Basic and acidic residues" evidence="5">
    <location>
        <begin position="154"/>
        <end position="163"/>
    </location>
</feature>
<dbReference type="GO" id="GO:0008270">
    <property type="term" value="F:zinc ion binding"/>
    <property type="evidence" value="ECO:0007669"/>
    <property type="project" value="UniProtKB-KW"/>
</dbReference>
<proteinExistence type="predicted"/>
<dbReference type="Pfam" id="PF00097">
    <property type="entry name" value="zf-C3HC4"/>
    <property type="match status" value="1"/>
</dbReference>
<dbReference type="AlphaFoldDB" id="A0A5C3QX73"/>
<dbReference type="PROSITE" id="PS50089">
    <property type="entry name" value="ZF_RING_2"/>
    <property type="match status" value="1"/>
</dbReference>
<sequence>MTTYSHHLLTLDERIAAHINALPVLAKDAITLDDTCAICFLPFSSAFDDEPLPSSTVDSDVELNGITKIVECGHTFCRKDLVQWIQSRHGTCPTCRFPFLDVRPPSDSDDESSDGGEYVPDYEHDLEYDTDGDMDWDYDEDMDIEREMMELDADERDHLHDYEPGSVGEGEGDYEPGSVGHYAGLLIGESQAEDEERDEGRMMGAAVGLVMAMDAYDSSSDESEEDLLEGEIRSTEVDSHDGGTPGSYAGEEPK</sequence>
<keyword evidence="8" id="KW-1185">Reference proteome</keyword>
<evidence type="ECO:0000256" key="2">
    <source>
        <dbReference type="ARBA" id="ARBA00022771"/>
    </source>
</evidence>
<evidence type="ECO:0000256" key="1">
    <source>
        <dbReference type="ARBA" id="ARBA00022723"/>
    </source>
</evidence>
<feature type="compositionally biased region" description="Basic and acidic residues" evidence="5">
    <location>
        <begin position="230"/>
        <end position="241"/>
    </location>
</feature>
<evidence type="ECO:0000259" key="6">
    <source>
        <dbReference type="PROSITE" id="PS50089"/>
    </source>
</evidence>
<feature type="region of interest" description="Disordered" evidence="5">
    <location>
        <begin position="154"/>
        <end position="179"/>
    </location>
</feature>
<keyword evidence="2 4" id="KW-0863">Zinc-finger</keyword>
<evidence type="ECO:0000256" key="5">
    <source>
        <dbReference type="SAM" id="MobiDB-lite"/>
    </source>
</evidence>
<dbReference type="OrthoDB" id="8062037at2759"/>
<evidence type="ECO:0000256" key="4">
    <source>
        <dbReference type="PROSITE-ProRule" id="PRU00175"/>
    </source>
</evidence>
<dbReference type="STRING" id="1884261.A0A5C3QX73"/>
<feature type="region of interest" description="Disordered" evidence="5">
    <location>
        <begin position="215"/>
        <end position="254"/>
    </location>
</feature>
<dbReference type="Gene3D" id="3.30.40.10">
    <property type="entry name" value="Zinc/RING finger domain, C3HC4 (zinc finger)"/>
    <property type="match status" value="1"/>
</dbReference>